<dbReference type="PANTHER" id="PTHR42941">
    <property type="entry name" value="SLL1037 PROTEIN"/>
    <property type="match status" value="1"/>
</dbReference>
<gene>
    <name evidence="2" type="ORF">SAMN05444390_10263</name>
</gene>
<dbReference type="NCBIfam" id="TIGR02122">
    <property type="entry name" value="TRAP_TAXI"/>
    <property type="match status" value="1"/>
</dbReference>
<keyword evidence="1" id="KW-0732">Signal</keyword>
<dbReference type="RefSeq" id="WP_146071900.1">
    <property type="nucleotide sequence ID" value="NZ_FNVQ01000002.1"/>
</dbReference>
<proteinExistence type="predicted"/>
<dbReference type="PANTHER" id="PTHR42941:SF1">
    <property type="entry name" value="SLL1037 PROTEIN"/>
    <property type="match status" value="1"/>
</dbReference>
<evidence type="ECO:0000256" key="1">
    <source>
        <dbReference type="SAM" id="SignalP"/>
    </source>
</evidence>
<organism evidence="2 3">
    <name type="scientific">Marinobacterium lutimaris</name>
    <dbReference type="NCBI Taxonomy" id="568106"/>
    <lineage>
        <taxon>Bacteria</taxon>
        <taxon>Pseudomonadati</taxon>
        <taxon>Pseudomonadota</taxon>
        <taxon>Gammaproteobacteria</taxon>
        <taxon>Oceanospirillales</taxon>
        <taxon>Oceanospirillaceae</taxon>
        <taxon>Marinobacterium</taxon>
    </lineage>
</organism>
<dbReference type="AlphaFoldDB" id="A0A1H6AKY1"/>
<evidence type="ECO:0000313" key="3">
    <source>
        <dbReference type="Proteomes" id="UP000236745"/>
    </source>
</evidence>
<dbReference type="InterPro" id="IPR011852">
    <property type="entry name" value="TRAP_TAXI"/>
</dbReference>
<feature type="signal peptide" evidence="1">
    <location>
        <begin position="1"/>
        <end position="35"/>
    </location>
</feature>
<reference evidence="2 3" key="1">
    <citation type="submission" date="2016-10" db="EMBL/GenBank/DDBJ databases">
        <authorList>
            <person name="de Groot N.N."/>
        </authorList>
    </citation>
    <scope>NUCLEOTIDE SEQUENCE [LARGE SCALE GENOMIC DNA]</scope>
    <source>
        <strain evidence="2 3">DSM 22012</strain>
    </source>
</reference>
<sequence length="346" mass="37281">MIKIKINTPSKKASKKVAAYAFAAITMAAGSVSQAAESLKEPVNLKVTTFRVGSSWYVYGVTLGELLRKNLPEGSTVDTPPGGGGTANPLLVSRGKADIGLGFGVVNSWAQRGQFFYDKPVDNLRGLVGGLDSAYLGIVANEADGPDTLEEYIQNNPSPEVLLLKKGSFGAYSGEQVMGLIGASEEKVQDNGGNYTFTDFNTVKSSFASGRGDLFLQIMMRGQPTFTEMAESGDITFLQLSDKTLNLLTTDYGWNTATLPAGVYRGQDKPKNLPFTTTSIMTSTDMDDLTAYTIVKSICEHQDAFKAGHKALASFDCATSAWDEKLIGLPLHEGAARYYREQGWIK</sequence>
<feature type="chain" id="PRO_5009292892" description="TRAP transporter solute receptor, TAXI family" evidence="1">
    <location>
        <begin position="36"/>
        <end position="346"/>
    </location>
</feature>
<dbReference type="Pfam" id="PF16868">
    <property type="entry name" value="NMT1_3"/>
    <property type="match status" value="1"/>
</dbReference>
<keyword evidence="3" id="KW-1185">Reference proteome</keyword>
<dbReference type="OrthoDB" id="9776669at2"/>
<dbReference type="Gene3D" id="3.40.190.10">
    <property type="entry name" value="Periplasmic binding protein-like II"/>
    <property type="match status" value="2"/>
</dbReference>
<name>A0A1H6AKY1_9GAMM</name>
<dbReference type="Proteomes" id="UP000236745">
    <property type="component" value="Unassembled WGS sequence"/>
</dbReference>
<evidence type="ECO:0008006" key="4">
    <source>
        <dbReference type="Google" id="ProtNLM"/>
    </source>
</evidence>
<evidence type="ECO:0000313" key="2">
    <source>
        <dbReference type="EMBL" id="SEG48685.1"/>
    </source>
</evidence>
<accession>A0A1H6AKY1</accession>
<protein>
    <recommendedName>
        <fullName evidence="4">TRAP transporter solute receptor, TAXI family</fullName>
    </recommendedName>
</protein>
<dbReference type="SUPFAM" id="SSF53850">
    <property type="entry name" value="Periplasmic binding protein-like II"/>
    <property type="match status" value="1"/>
</dbReference>
<dbReference type="EMBL" id="FNVQ01000002">
    <property type="protein sequence ID" value="SEG48685.1"/>
    <property type="molecule type" value="Genomic_DNA"/>
</dbReference>